<evidence type="ECO:0000313" key="3">
    <source>
        <dbReference type="Proteomes" id="UP000632377"/>
    </source>
</evidence>
<evidence type="ECO:0000313" key="2">
    <source>
        <dbReference type="EMBL" id="MBL4937975.1"/>
    </source>
</evidence>
<comment type="caution">
    <text evidence="2">The sequence shown here is derived from an EMBL/GenBank/DDBJ whole genome shotgun (WGS) entry which is preliminary data.</text>
</comment>
<reference evidence="2 3" key="1">
    <citation type="submission" date="2021-01" db="EMBL/GenBank/DDBJ databases">
        <title>Genome public.</title>
        <authorList>
            <person name="Liu C."/>
            <person name="Sun Q."/>
        </authorList>
    </citation>
    <scope>NUCLEOTIDE SEQUENCE [LARGE SCALE GENOMIC DNA]</scope>
    <source>
        <strain evidence="2 3">YIM B02515</strain>
    </source>
</reference>
<sequence>MVWFLLVTGILLIFFNIKAVKKDEASFSKVFRNTEADMTEVDVRIGELRREFSETILELQKEIQKLQKNEVNYSSIGEEKIIEKEIEEKKIEQESNLDEDLNIGLKEDTINKTEDIKLKSNSVKIEEINSMLSMGYSVEDISTKLGIGKGEVLLIKELYLK</sequence>
<keyword evidence="3" id="KW-1185">Reference proteome</keyword>
<gene>
    <name evidence="2" type="ORF">JK636_19885</name>
</gene>
<dbReference type="Proteomes" id="UP000632377">
    <property type="component" value="Unassembled WGS sequence"/>
</dbReference>
<evidence type="ECO:0000256" key="1">
    <source>
        <dbReference type="SAM" id="Coils"/>
    </source>
</evidence>
<dbReference type="RefSeq" id="WP_202750714.1">
    <property type="nucleotide sequence ID" value="NZ_JAESWC010000018.1"/>
</dbReference>
<proteinExistence type="predicted"/>
<accession>A0ABS1TF93</accession>
<feature type="coiled-coil region" evidence="1">
    <location>
        <begin position="49"/>
        <end position="76"/>
    </location>
</feature>
<organism evidence="2 3">
    <name type="scientific">Clostridium rhizosphaerae</name>
    <dbReference type="NCBI Taxonomy" id="2803861"/>
    <lineage>
        <taxon>Bacteria</taxon>
        <taxon>Bacillati</taxon>
        <taxon>Bacillota</taxon>
        <taxon>Clostridia</taxon>
        <taxon>Eubacteriales</taxon>
        <taxon>Clostridiaceae</taxon>
        <taxon>Clostridium</taxon>
    </lineage>
</organism>
<keyword evidence="1" id="KW-0175">Coiled coil</keyword>
<protein>
    <submittedName>
        <fullName evidence="2">Uncharacterized protein</fullName>
    </submittedName>
</protein>
<dbReference type="EMBL" id="JAESWC010000018">
    <property type="protein sequence ID" value="MBL4937975.1"/>
    <property type="molecule type" value="Genomic_DNA"/>
</dbReference>
<name>A0ABS1TF93_9CLOT</name>